<dbReference type="PROSITE" id="PS00059">
    <property type="entry name" value="ADH_ZINC"/>
    <property type="match status" value="1"/>
</dbReference>
<evidence type="ECO:0000313" key="6">
    <source>
        <dbReference type="Proteomes" id="UP000770717"/>
    </source>
</evidence>
<protein>
    <recommendedName>
        <fullName evidence="4">Alcohol dehydrogenase-like N-terminal domain-containing protein</fullName>
    </recommendedName>
</protein>
<comment type="caution">
    <text evidence="5">The sequence shown here is derived from an EMBL/GenBank/DDBJ whole genome shotgun (WGS) entry which is preliminary data.</text>
</comment>
<dbReference type="InterPro" id="IPR013154">
    <property type="entry name" value="ADH-like_N"/>
</dbReference>
<accession>A0A8J6B528</accession>
<dbReference type="PANTHER" id="PTHR43880">
    <property type="entry name" value="ALCOHOL DEHYDROGENASE"/>
    <property type="match status" value="1"/>
</dbReference>
<dbReference type="EMBL" id="WNTK01019683">
    <property type="protein sequence ID" value="KAG9461556.1"/>
    <property type="molecule type" value="Genomic_DNA"/>
</dbReference>
<evidence type="ECO:0000259" key="4">
    <source>
        <dbReference type="Pfam" id="PF08240"/>
    </source>
</evidence>
<keyword evidence="3" id="KW-0560">Oxidoreductase</keyword>
<dbReference type="PANTHER" id="PTHR43880:SF63">
    <property type="entry name" value="ALCOHOL DEHYDROGENASE 1A (CLASS I), ALPHA POLYPEPTIDE"/>
    <property type="match status" value="1"/>
</dbReference>
<keyword evidence="1" id="KW-0479">Metal-binding</keyword>
<dbReference type="InterPro" id="IPR002328">
    <property type="entry name" value="ADH_Zn_CS"/>
</dbReference>
<dbReference type="SUPFAM" id="SSF50129">
    <property type="entry name" value="GroES-like"/>
    <property type="match status" value="1"/>
</dbReference>
<evidence type="ECO:0000256" key="2">
    <source>
        <dbReference type="ARBA" id="ARBA00022833"/>
    </source>
</evidence>
<proteinExistence type="predicted"/>
<dbReference type="GO" id="GO:0004745">
    <property type="term" value="F:all-trans-retinol dehydrogenase (NAD+) activity"/>
    <property type="evidence" value="ECO:0007669"/>
    <property type="project" value="TreeGrafter"/>
</dbReference>
<dbReference type="GO" id="GO:0042573">
    <property type="term" value="P:retinoic acid metabolic process"/>
    <property type="evidence" value="ECO:0007669"/>
    <property type="project" value="TreeGrafter"/>
</dbReference>
<dbReference type="InterPro" id="IPR011032">
    <property type="entry name" value="GroES-like_sf"/>
</dbReference>
<evidence type="ECO:0000256" key="1">
    <source>
        <dbReference type="ARBA" id="ARBA00022723"/>
    </source>
</evidence>
<reference evidence="5" key="1">
    <citation type="thesis" date="2020" institute="ProQuest LLC" country="789 East Eisenhower Parkway, Ann Arbor, MI, USA">
        <title>Comparative Genomics and Chromosome Evolution.</title>
        <authorList>
            <person name="Mudd A.B."/>
        </authorList>
    </citation>
    <scope>NUCLEOTIDE SEQUENCE</scope>
    <source>
        <strain evidence="5">HN-11 Male</strain>
        <tissue evidence="5">Kidney and liver</tissue>
    </source>
</reference>
<organism evidence="5 6">
    <name type="scientific">Eleutherodactylus coqui</name>
    <name type="common">Puerto Rican coqui</name>
    <dbReference type="NCBI Taxonomy" id="57060"/>
    <lineage>
        <taxon>Eukaryota</taxon>
        <taxon>Metazoa</taxon>
        <taxon>Chordata</taxon>
        <taxon>Craniata</taxon>
        <taxon>Vertebrata</taxon>
        <taxon>Euteleostomi</taxon>
        <taxon>Amphibia</taxon>
        <taxon>Batrachia</taxon>
        <taxon>Anura</taxon>
        <taxon>Neobatrachia</taxon>
        <taxon>Hyloidea</taxon>
        <taxon>Eleutherodactylidae</taxon>
        <taxon>Eleutherodactylinae</taxon>
        <taxon>Eleutherodactylus</taxon>
        <taxon>Eleutherodactylus</taxon>
    </lineage>
</organism>
<dbReference type="Pfam" id="PF08240">
    <property type="entry name" value="ADH_N"/>
    <property type="match status" value="1"/>
</dbReference>
<keyword evidence="2" id="KW-0862">Zinc</keyword>
<feature type="domain" description="Alcohol dehydrogenase-like N-terminal" evidence="4">
    <location>
        <begin position="3"/>
        <end position="72"/>
    </location>
</feature>
<sequence>IISSGVCGSDHSALNQIIKTPFPVILGHEGIGVVESIGDGVTIVKPGDKVIPLFVPQCGKCRGCNTPNSNECVKFE</sequence>
<dbReference type="Proteomes" id="UP000770717">
    <property type="component" value="Unassembled WGS sequence"/>
</dbReference>
<dbReference type="Gene3D" id="3.90.180.10">
    <property type="entry name" value="Medium-chain alcohol dehydrogenases, catalytic domain"/>
    <property type="match status" value="1"/>
</dbReference>
<keyword evidence="6" id="KW-1185">Reference proteome</keyword>
<dbReference type="GO" id="GO:0008270">
    <property type="term" value="F:zinc ion binding"/>
    <property type="evidence" value="ECO:0007669"/>
    <property type="project" value="InterPro"/>
</dbReference>
<dbReference type="OrthoDB" id="417550at2759"/>
<evidence type="ECO:0000256" key="3">
    <source>
        <dbReference type="ARBA" id="ARBA00023002"/>
    </source>
</evidence>
<name>A0A8J6B528_ELECQ</name>
<dbReference type="GO" id="GO:0042572">
    <property type="term" value="P:retinol metabolic process"/>
    <property type="evidence" value="ECO:0007669"/>
    <property type="project" value="TreeGrafter"/>
</dbReference>
<dbReference type="GO" id="GO:0005829">
    <property type="term" value="C:cytosol"/>
    <property type="evidence" value="ECO:0007669"/>
    <property type="project" value="TreeGrafter"/>
</dbReference>
<feature type="non-terminal residue" evidence="5">
    <location>
        <position position="1"/>
    </location>
</feature>
<evidence type="ECO:0000313" key="5">
    <source>
        <dbReference type="EMBL" id="KAG9461556.1"/>
    </source>
</evidence>
<dbReference type="AlphaFoldDB" id="A0A8J6B528"/>
<gene>
    <name evidence="5" type="ORF">GDO78_016422</name>
</gene>